<evidence type="ECO:0000256" key="2">
    <source>
        <dbReference type="ARBA" id="ARBA00009773"/>
    </source>
</evidence>
<feature type="transmembrane region" description="Helical" evidence="7">
    <location>
        <begin position="304"/>
        <end position="329"/>
    </location>
</feature>
<feature type="transmembrane region" description="Helical" evidence="7">
    <location>
        <begin position="154"/>
        <end position="183"/>
    </location>
</feature>
<dbReference type="Proteomes" id="UP000007718">
    <property type="component" value="Chromosome"/>
</dbReference>
<dbReference type="GO" id="GO:0016020">
    <property type="term" value="C:membrane"/>
    <property type="evidence" value="ECO:0007669"/>
    <property type="project" value="UniProtKB-SubCell"/>
</dbReference>
<dbReference type="GO" id="GO:0055085">
    <property type="term" value="P:transmembrane transport"/>
    <property type="evidence" value="ECO:0007669"/>
    <property type="project" value="TreeGrafter"/>
</dbReference>
<dbReference type="AlphaFoldDB" id="F0RNW9"/>
<evidence type="ECO:0000256" key="4">
    <source>
        <dbReference type="ARBA" id="ARBA00022989"/>
    </source>
</evidence>
<organism evidence="8 9">
    <name type="scientific">Deinococcus proteolyticus (strain ATCC 35074 / DSM 20540 / JCM 6276 / NBRC 101906 / NCIMB 13154 / VKM Ac-1939 / CCM 2703 / MRP)</name>
    <dbReference type="NCBI Taxonomy" id="693977"/>
    <lineage>
        <taxon>Bacteria</taxon>
        <taxon>Thermotogati</taxon>
        <taxon>Deinococcota</taxon>
        <taxon>Deinococci</taxon>
        <taxon>Deinococcales</taxon>
        <taxon>Deinococcaceae</taxon>
        <taxon>Deinococcus</taxon>
    </lineage>
</organism>
<keyword evidence="3 7" id="KW-0812">Transmembrane</keyword>
<dbReference type="PANTHER" id="PTHR21716">
    <property type="entry name" value="TRANSMEMBRANE PROTEIN"/>
    <property type="match status" value="1"/>
</dbReference>
<keyword evidence="9" id="KW-1185">Reference proteome</keyword>
<evidence type="ECO:0000256" key="3">
    <source>
        <dbReference type="ARBA" id="ARBA00022692"/>
    </source>
</evidence>
<reference evidence="8 9" key="2">
    <citation type="journal article" date="2012" name="Stand. Genomic Sci.">
        <title>Complete genome sequence of the orange-red pigmented, radioresistant Deinococcus proteolyticus type strain (MRP(T)).</title>
        <authorList>
            <person name="Copeland A."/>
            <person name="Zeytun A."/>
            <person name="Yassawong M."/>
            <person name="Nolan M."/>
            <person name="Lucas S."/>
            <person name="Hammon N."/>
            <person name="Deshpande S."/>
            <person name="Cheng J.F."/>
            <person name="Han C."/>
            <person name="Tapia R."/>
            <person name="Goodwin L.A."/>
            <person name="Pitluck S."/>
            <person name="Mavromatis K."/>
            <person name="Liolios K."/>
            <person name="Pagani I."/>
            <person name="Ivanova N."/>
            <person name="Mikhailova N."/>
            <person name="Pati A."/>
            <person name="Chen A."/>
            <person name="Palaniappan K."/>
            <person name="Land M."/>
            <person name="Hauser L."/>
            <person name="Jeffries C.D."/>
            <person name="Brambilla E.M."/>
            <person name="Rohde M."/>
            <person name="Sikorski J."/>
            <person name="Pukall R."/>
            <person name="Goker M."/>
            <person name="Detter J.C."/>
            <person name="Woyke T."/>
            <person name="Bristow J."/>
            <person name="Eisen J.A."/>
            <person name="Markowitz V."/>
            <person name="Hugenholtz P."/>
            <person name="Kyrpides N.C."/>
            <person name="Klenk H.P."/>
            <person name="Lapidus A."/>
        </authorList>
    </citation>
    <scope>NUCLEOTIDE SEQUENCE [LARGE SCALE GENOMIC DNA]</scope>
    <source>
        <strain evidence="9">ATCC 35074 / DSM 20540 / JCM 6276 / NBRC 101906 / NCIMB 13154 / VKM Ac-1939 / CCM 2703 / MRP</strain>
    </source>
</reference>
<dbReference type="InterPro" id="IPR002549">
    <property type="entry name" value="AI-2E-like"/>
</dbReference>
<reference evidence="9" key="1">
    <citation type="submission" date="2011-02" db="EMBL/GenBank/DDBJ databases">
        <title>The complete sequence of chromosome of Deinococcus proteolyticus DSM 20540.</title>
        <authorList>
            <consortium name="US DOE Joint Genome Institute (JGI-PGF)"/>
            <person name="Lucas S."/>
            <person name="Copeland A."/>
            <person name="Lapidus A."/>
            <person name="Bruce D."/>
            <person name="Goodwin L."/>
            <person name="Pitluck S."/>
            <person name="Kyrpides N."/>
            <person name="Mavromatis K."/>
            <person name="Pagani I."/>
            <person name="Ivanova N."/>
            <person name="Ovchinnikova G."/>
            <person name="Zeytun A."/>
            <person name="Detter J.C."/>
            <person name="Han C."/>
            <person name="Land M."/>
            <person name="Hauser L."/>
            <person name="Markowitz V."/>
            <person name="Cheng J.-F."/>
            <person name="Hugenholtz P."/>
            <person name="Woyke T."/>
            <person name="Wu D."/>
            <person name="Pukall R."/>
            <person name="Steenblock K."/>
            <person name="Brambilla E."/>
            <person name="Klenk H.-P."/>
            <person name="Eisen J.A."/>
        </authorList>
    </citation>
    <scope>NUCLEOTIDE SEQUENCE [LARGE SCALE GENOMIC DNA]</scope>
    <source>
        <strain evidence="9">ATCC 35074 / DSM 20540 / JCM 6276 / NBRC 101906 / NCIMB 13154 / VKM Ac-1939 / CCM 2703 / MRP</strain>
    </source>
</reference>
<feature type="transmembrane region" description="Helical" evidence="7">
    <location>
        <begin position="232"/>
        <end position="262"/>
    </location>
</feature>
<feature type="transmembrane region" description="Helical" evidence="7">
    <location>
        <begin position="269"/>
        <end position="292"/>
    </location>
</feature>
<dbReference type="RefSeq" id="WP_013614987.1">
    <property type="nucleotide sequence ID" value="NC_015161.1"/>
</dbReference>
<gene>
    <name evidence="8" type="ordered locus">Deipr_1228</name>
</gene>
<evidence type="ECO:0000256" key="5">
    <source>
        <dbReference type="ARBA" id="ARBA00023136"/>
    </source>
</evidence>
<comment type="subcellular location">
    <subcellularLocation>
        <location evidence="1">Membrane</location>
        <topology evidence="1">Multi-pass membrane protein</topology>
    </subcellularLocation>
</comment>
<dbReference type="eggNOG" id="COG0628">
    <property type="taxonomic scope" value="Bacteria"/>
</dbReference>
<evidence type="ECO:0000256" key="6">
    <source>
        <dbReference type="SAM" id="MobiDB-lite"/>
    </source>
</evidence>
<evidence type="ECO:0000313" key="9">
    <source>
        <dbReference type="Proteomes" id="UP000007718"/>
    </source>
</evidence>
<accession>F0RNW9</accession>
<proteinExistence type="inferred from homology"/>
<dbReference type="Pfam" id="PF01594">
    <property type="entry name" value="AI-2E_transport"/>
    <property type="match status" value="1"/>
</dbReference>
<dbReference type="PANTHER" id="PTHR21716:SF62">
    <property type="entry name" value="TRANSPORT PROTEIN YDBI-RELATED"/>
    <property type="match status" value="1"/>
</dbReference>
<feature type="transmembrane region" description="Helical" evidence="7">
    <location>
        <begin position="34"/>
        <end position="55"/>
    </location>
</feature>
<evidence type="ECO:0008006" key="10">
    <source>
        <dbReference type="Google" id="ProtNLM"/>
    </source>
</evidence>
<keyword evidence="5 7" id="KW-0472">Membrane</keyword>
<name>F0RNW9_DEIPM</name>
<evidence type="ECO:0000256" key="1">
    <source>
        <dbReference type="ARBA" id="ARBA00004141"/>
    </source>
</evidence>
<feature type="region of interest" description="Disordered" evidence="6">
    <location>
        <begin position="375"/>
        <end position="469"/>
    </location>
</feature>
<evidence type="ECO:0000313" key="8">
    <source>
        <dbReference type="EMBL" id="ADY26378.1"/>
    </source>
</evidence>
<sequence length="469" mass="49476">MNPSNIRVVNLLPSALAVLGVILALYFFSQVSASLMAVTLAVLLASALNPVVLFFERWMPRGFAALFSVLLLLGGFIGLGALAMPPIVEQLGSVNLPGTVGEAQAQLEKLAQRYPQLSPLVQPERVEQFQAQLTEWLSASAGSLLDWAVKAVGLVFTGLITLVMVILALSSPAPLIGGVLGAFPPQHRTKAARALAQILVQMGAWGRATLTIMLATGAIMAAGLYFLGVKNWLVFGVLSALGELIPNIGPIVSSGLPVLFTAAEDPQKALYVAIFALVFQQLEGAVLAPFLLGGAGRMHPLSVTVGVLLFGSVFGIVGAFLTVPFLIVIKAVYEHFYLAGNPRPELTDEVAQALIRGDVGEELAREQEREDILKEQREKAAKAEAEAQKSQPGSAEKKLSMQEVEQMLTAGGDAQERQPAQQSPLAQQSQPAPQAISAAPAVQVISSSPAAALSRPETGPAAAEPDQHR</sequence>
<dbReference type="STRING" id="693977.Deipr_1228"/>
<dbReference type="HOGENOM" id="CLU_031275_8_1_0"/>
<feature type="transmembrane region" description="Helical" evidence="7">
    <location>
        <begin position="62"/>
        <end position="84"/>
    </location>
</feature>
<evidence type="ECO:0000256" key="7">
    <source>
        <dbReference type="SAM" id="Phobius"/>
    </source>
</evidence>
<comment type="similarity">
    <text evidence="2">Belongs to the autoinducer-2 exporter (AI-2E) (TC 2.A.86) family.</text>
</comment>
<dbReference type="KEGG" id="dpt:Deipr_1228"/>
<feature type="transmembrane region" description="Helical" evidence="7">
    <location>
        <begin position="7"/>
        <end position="28"/>
    </location>
</feature>
<feature type="compositionally biased region" description="Low complexity" evidence="6">
    <location>
        <begin position="418"/>
        <end position="452"/>
    </location>
</feature>
<protein>
    <recommendedName>
        <fullName evidence="10">Permease</fullName>
    </recommendedName>
</protein>
<dbReference type="EMBL" id="CP002536">
    <property type="protein sequence ID" value="ADY26378.1"/>
    <property type="molecule type" value="Genomic_DNA"/>
</dbReference>
<feature type="compositionally biased region" description="Basic and acidic residues" evidence="6">
    <location>
        <begin position="375"/>
        <end position="387"/>
    </location>
</feature>
<feature type="transmembrane region" description="Helical" evidence="7">
    <location>
        <begin position="204"/>
        <end position="226"/>
    </location>
</feature>
<keyword evidence="4 7" id="KW-1133">Transmembrane helix</keyword>